<dbReference type="RefSeq" id="WP_064503259.1">
    <property type="nucleotide sequence ID" value="NZ_CP084115.1"/>
</dbReference>
<evidence type="ECO:0000313" key="10">
    <source>
        <dbReference type="Proteomes" id="UP001229025"/>
    </source>
</evidence>
<evidence type="ECO:0000256" key="1">
    <source>
        <dbReference type="ARBA" id="ARBA00001974"/>
    </source>
</evidence>
<evidence type="ECO:0000256" key="8">
    <source>
        <dbReference type="SAM" id="MobiDB-lite"/>
    </source>
</evidence>
<feature type="compositionally biased region" description="Polar residues" evidence="8">
    <location>
        <begin position="510"/>
        <end position="519"/>
    </location>
</feature>
<keyword evidence="10" id="KW-1185">Reference proteome</keyword>
<dbReference type="InterPro" id="IPR025700">
    <property type="entry name" value="Lys/Orn_oxygenase"/>
</dbReference>
<keyword evidence="7" id="KW-0560">Oxidoreductase</keyword>
<dbReference type="Pfam" id="PF13434">
    <property type="entry name" value="Lys_Orn_oxgnase"/>
    <property type="match status" value="1"/>
</dbReference>
<accession>A0ABT6UNL7</accession>
<dbReference type="EMBL" id="JASCSA010000005">
    <property type="protein sequence ID" value="MDI5884303.1"/>
    <property type="molecule type" value="Genomic_DNA"/>
</dbReference>
<evidence type="ECO:0000313" key="9">
    <source>
        <dbReference type="EMBL" id="MDI5884303.1"/>
    </source>
</evidence>
<evidence type="ECO:0000256" key="7">
    <source>
        <dbReference type="ARBA" id="ARBA00023002"/>
    </source>
</evidence>
<reference evidence="9 10" key="1">
    <citation type="submission" date="2023-04" db="EMBL/GenBank/DDBJ databases">
        <authorList>
            <person name="Otstavnykh N."/>
            <person name="Seitkalieva A."/>
            <person name="Bystritskaya E."/>
        </authorList>
    </citation>
    <scope>NUCLEOTIDE SEQUENCE [LARGE SCALE GENOMIC DNA]</scope>
    <source>
        <strain evidence="9 10">NRIC 0815</strain>
    </source>
</reference>
<organism evidence="9 10">
    <name type="scientific">Cobetia amphilecti</name>
    <dbReference type="NCBI Taxonomy" id="1055104"/>
    <lineage>
        <taxon>Bacteria</taxon>
        <taxon>Pseudomonadati</taxon>
        <taxon>Pseudomonadota</taxon>
        <taxon>Gammaproteobacteria</taxon>
        <taxon>Oceanospirillales</taxon>
        <taxon>Halomonadaceae</taxon>
        <taxon>Cobetia</taxon>
    </lineage>
</organism>
<dbReference type="SUPFAM" id="SSF51905">
    <property type="entry name" value="FAD/NAD(P)-binding domain"/>
    <property type="match status" value="1"/>
</dbReference>
<feature type="region of interest" description="Disordered" evidence="8">
    <location>
        <begin position="483"/>
        <end position="528"/>
    </location>
</feature>
<comment type="caution">
    <text evidence="9">The sequence shown here is derived from an EMBL/GenBank/DDBJ whole genome shotgun (WGS) entry which is preliminary data.</text>
</comment>
<evidence type="ECO:0000256" key="6">
    <source>
        <dbReference type="ARBA" id="ARBA00022857"/>
    </source>
</evidence>
<reference evidence="10" key="2">
    <citation type="submission" date="2023-07" db="EMBL/GenBank/DDBJ databases">
        <title>Genome-based characterization of strain KMM 296 and proposal for reclassification of Cobetia litoralis and Cobetia pacifica, and emended description of the species Cobetia amphilecti and Cobetia marina.</title>
        <authorList>
            <person name="Balabanova L."/>
            <person name="Nedashkovskaya O."/>
        </authorList>
    </citation>
    <scope>NUCLEOTIDE SEQUENCE [LARGE SCALE GENOMIC DNA]</scope>
    <source>
        <strain evidence="10">NRIC 0815</strain>
    </source>
</reference>
<dbReference type="GO" id="GO:0004497">
    <property type="term" value="F:monooxygenase activity"/>
    <property type="evidence" value="ECO:0007669"/>
    <property type="project" value="UniProtKB-KW"/>
</dbReference>
<evidence type="ECO:0000256" key="4">
    <source>
        <dbReference type="ARBA" id="ARBA00022630"/>
    </source>
</evidence>
<dbReference type="PANTHER" id="PTHR42802">
    <property type="entry name" value="MONOOXYGENASE"/>
    <property type="match status" value="1"/>
</dbReference>
<evidence type="ECO:0000256" key="2">
    <source>
        <dbReference type="ARBA" id="ARBA00004924"/>
    </source>
</evidence>
<keyword evidence="5" id="KW-0274">FAD</keyword>
<keyword evidence="6" id="KW-0521">NADP</keyword>
<feature type="compositionally biased region" description="Low complexity" evidence="8">
    <location>
        <begin position="491"/>
        <end position="509"/>
    </location>
</feature>
<proteinExistence type="inferred from homology"/>
<keyword evidence="4" id="KW-0285">Flavoprotein</keyword>
<comment type="cofactor">
    <cofactor evidence="1">
        <name>FAD</name>
        <dbReference type="ChEBI" id="CHEBI:57692"/>
    </cofactor>
</comment>
<gene>
    <name evidence="9" type="ORF">QLT01_08050</name>
</gene>
<dbReference type="PANTHER" id="PTHR42802:SF1">
    <property type="entry name" value="L-ORNITHINE N(5)-MONOOXYGENASE"/>
    <property type="match status" value="1"/>
</dbReference>
<name>A0ABT6UNL7_9GAMM</name>
<dbReference type="Proteomes" id="UP001229025">
    <property type="component" value="Unassembled WGS sequence"/>
</dbReference>
<protein>
    <submittedName>
        <fullName evidence="9">SidA/IucD/PvdA family monooxygenase</fullName>
    </submittedName>
</protein>
<sequence>MHDTSNPHVTDTLEARDDVLDFVAIGIGPFNLSLACLSEPLEDVQGVFLERKAAFDWHPGMLLEDASMQTPFMADMVSLADPTSHFSFLNYLKLHDKLYNFYIREDFFLLRREYNQYCQWAARELTSLRFDHDVQDIQHVGDIYVVRGTRPSTGEAFAYRARKLVLGTGTQPYLPKAADAVRDVVPVAGSRVCHNAHYLARKEELTSQPAITIIGSGQSAAEIYLDLLREIDQHSYQLNWITRSPRFFPLEYGKLTLEMTSPDYIDYFHALPREQRNTLLATQKGLYKGINLELIDEIYDTLYAKQLQGVVPTTLMTNTELTSLNKQETDGDFTLGLYQREQQQAWRHDTSAVVLATGYHYVAPPFLRSIESRIRRDEEGRYAVGRFYAVDTQSTADADGNEGDQSPFAGEIFVQNAELHTHSLAAPDLGMACYRNSCILRAITGREVYTIERRIAFQSFGAPGSEKGCGNGFTPLPAAHLPYGETDIHAGPSSTESSSTGLSSAGTVSDTQADTTHTAAPQHRETTA</sequence>
<keyword evidence="9" id="KW-0503">Monooxygenase</keyword>
<dbReference type="InterPro" id="IPR036188">
    <property type="entry name" value="FAD/NAD-bd_sf"/>
</dbReference>
<comment type="similarity">
    <text evidence="3">Belongs to the lysine N(6)-hydroxylase/L-ornithine N(5)-oxygenase family.</text>
</comment>
<evidence type="ECO:0000256" key="3">
    <source>
        <dbReference type="ARBA" id="ARBA00007588"/>
    </source>
</evidence>
<comment type="pathway">
    <text evidence="2">Siderophore biosynthesis.</text>
</comment>
<dbReference type="Gene3D" id="3.50.50.60">
    <property type="entry name" value="FAD/NAD(P)-binding domain"/>
    <property type="match status" value="1"/>
</dbReference>
<evidence type="ECO:0000256" key="5">
    <source>
        <dbReference type="ARBA" id="ARBA00022827"/>
    </source>
</evidence>